<dbReference type="Proteomes" id="UP000593561">
    <property type="component" value="Unassembled WGS sequence"/>
</dbReference>
<proteinExistence type="predicted"/>
<keyword evidence="2" id="KW-1185">Reference proteome</keyword>
<gene>
    <name evidence="1" type="ORF">Godav_010470</name>
</gene>
<sequence>MAWIRLLGLPSYLYNKKVLEEIDRSIGKVVKLDFNTDNRLKGQFSQMAIFVNLDKSLISQIMMKVSVQDTIKGIRAQASSSCCNKKVQCRNIGRRIQEYQY</sequence>
<comment type="caution">
    <text evidence="1">The sequence shown here is derived from an EMBL/GenBank/DDBJ whole genome shotgun (WGS) entry which is preliminary data.</text>
</comment>
<protein>
    <recommendedName>
        <fullName evidence="3">DUF4283 domain-containing protein</fullName>
    </recommendedName>
</protein>
<reference evidence="1 2" key="1">
    <citation type="journal article" date="2019" name="Genome Biol. Evol.">
        <title>Insights into the evolution of the New World diploid cottons (Gossypium, subgenus Houzingenia) based on genome sequencing.</title>
        <authorList>
            <person name="Grover C.E."/>
            <person name="Arick M.A. 2nd"/>
            <person name="Thrash A."/>
            <person name="Conover J.L."/>
            <person name="Sanders W.S."/>
            <person name="Peterson D.G."/>
            <person name="Frelichowski J.E."/>
            <person name="Scheffler J.A."/>
            <person name="Scheffler B.E."/>
            <person name="Wendel J.F."/>
        </authorList>
    </citation>
    <scope>NUCLEOTIDE SEQUENCE [LARGE SCALE GENOMIC DNA]</scope>
    <source>
        <strain evidence="1">27</strain>
        <tissue evidence="1">Leaf</tissue>
    </source>
</reference>
<name>A0A7J8SGI7_GOSDV</name>
<accession>A0A7J8SGI7</accession>
<dbReference type="PANTHER" id="PTHR31286">
    <property type="entry name" value="GLYCINE-RICH CELL WALL STRUCTURAL PROTEIN 1.8-LIKE"/>
    <property type="match status" value="1"/>
</dbReference>
<evidence type="ECO:0000313" key="2">
    <source>
        <dbReference type="Proteomes" id="UP000593561"/>
    </source>
</evidence>
<dbReference type="PANTHER" id="PTHR31286:SF173">
    <property type="entry name" value="DUF4283 DOMAIN-CONTAINING PROTEIN"/>
    <property type="match status" value="1"/>
</dbReference>
<dbReference type="AlphaFoldDB" id="A0A7J8SGI7"/>
<dbReference type="InterPro" id="IPR040256">
    <property type="entry name" value="At4g02000-like"/>
</dbReference>
<organism evidence="1 2">
    <name type="scientific">Gossypium davidsonii</name>
    <name type="common">Davidson's cotton</name>
    <name type="synonym">Gossypium klotzschianum subsp. davidsonii</name>
    <dbReference type="NCBI Taxonomy" id="34287"/>
    <lineage>
        <taxon>Eukaryota</taxon>
        <taxon>Viridiplantae</taxon>
        <taxon>Streptophyta</taxon>
        <taxon>Embryophyta</taxon>
        <taxon>Tracheophyta</taxon>
        <taxon>Spermatophyta</taxon>
        <taxon>Magnoliopsida</taxon>
        <taxon>eudicotyledons</taxon>
        <taxon>Gunneridae</taxon>
        <taxon>Pentapetalae</taxon>
        <taxon>rosids</taxon>
        <taxon>malvids</taxon>
        <taxon>Malvales</taxon>
        <taxon>Malvaceae</taxon>
        <taxon>Malvoideae</taxon>
        <taxon>Gossypium</taxon>
    </lineage>
</organism>
<dbReference type="EMBL" id="JABFAC010000009">
    <property type="protein sequence ID" value="MBA0625247.1"/>
    <property type="molecule type" value="Genomic_DNA"/>
</dbReference>
<evidence type="ECO:0000313" key="1">
    <source>
        <dbReference type="EMBL" id="MBA0625247.1"/>
    </source>
</evidence>
<evidence type="ECO:0008006" key="3">
    <source>
        <dbReference type="Google" id="ProtNLM"/>
    </source>
</evidence>